<name>A0AC60QR91_IXOPE</name>
<dbReference type="Proteomes" id="UP000805193">
    <property type="component" value="Unassembled WGS sequence"/>
</dbReference>
<accession>A0AC60QR91</accession>
<reference evidence="1 2" key="1">
    <citation type="journal article" date="2020" name="Cell">
        <title>Large-Scale Comparative Analyses of Tick Genomes Elucidate Their Genetic Diversity and Vector Capacities.</title>
        <authorList>
            <consortium name="Tick Genome and Microbiome Consortium (TIGMIC)"/>
            <person name="Jia N."/>
            <person name="Wang J."/>
            <person name="Shi W."/>
            <person name="Du L."/>
            <person name="Sun Y."/>
            <person name="Zhan W."/>
            <person name="Jiang J.F."/>
            <person name="Wang Q."/>
            <person name="Zhang B."/>
            <person name="Ji P."/>
            <person name="Bell-Sakyi L."/>
            <person name="Cui X.M."/>
            <person name="Yuan T.T."/>
            <person name="Jiang B.G."/>
            <person name="Yang W.F."/>
            <person name="Lam T.T."/>
            <person name="Chang Q.C."/>
            <person name="Ding S.J."/>
            <person name="Wang X.J."/>
            <person name="Zhu J.G."/>
            <person name="Ruan X.D."/>
            <person name="Zhao L."/>
            <person name="Wei J.T."/>
            <person name="Ye R.Z."/>
            <person name="Que T.C."/>
            <person name="Du C.H."/>
            <person name="Zhou Y.H."/>
            <person name="Cheng J.X."/>
            <person name="Dai P.F."/>
            <person name="Guo W.B."/>
            <person name="Han X.H."/>
            <person name="Huang E.J."/>
            <person name="Li L.F."/>
            <person name="Wei W."/>
            <person name="Gao Y.C."/>
            <person name="Liu J.Z."/>
            <person name="Shao H.Z."/>
            <person name="Wang X."/>
            <person name="Wang C.C."/>
            <person name="Yang T.C."/>
            <person name="Huo Q.B."/>
            <person name="Li W."/>
            <person name="Chen H.Y."/>
            <person name="Chen S.E."/>
            <person name="Zhou L.G."/>
            <person name="Ni X.B."/>
            <person name="Tian J.H."/>
            <person name="Sheng Y."/>
            <person name="Liu T."/>
            <person name="Pan Y.S."/>
            <person name="Xia L.Y."/>
            <person name="Li J."/>
            <person name="Zhao F."/>
            <person name="Cao W.C."/>
        </authorList>
    </citation>
    <scope>NUCLEOTIDE SEQUENCE [LARGE SCALE GENOMIC DNA]</scope>
    <source>
        <strain evidence="1">Iper-2018</strain>
    </source>
</reference>
<evidence type="ECO:0000313" key="2">
    <source>
        <dbReference type="Proteomes" id="UP000805193"/>
    </source>
</evidence>
<dbReference type="EMBL" id="JABSTQ010006131">
    <property type="protein sequence ID" value="KAG0437851.1"/>
    <property type="molecule type" value="Genomic_DNA"/>
</dbReference>
<keyword evidence="2" id="KW-1185">Reference proteome</keyword>
<evidence type="ECO:0000313" key="1">
    <source>
        <dbReference type="EMBL" id="KAG0437851.1"/>
    </source>
</evidence>
<organism evidence="1 2">
    <name type="scientific">Ixodes persulcatus</name>
    <name type="common">Taiga tick</name>
    <dbReference type="NCBI Taxonomy" id="34615"/>
    <lineage>
        <taxon>Eukaryota</taxon>
        <taxon>Metazoa</taxon>
        <taxon>Ecdysozoa</taxon>
        <taxon>Arthropoda</taxon>
        <taxon>Chelicerata</taxon>
        <taxon>Arachnida</taxon>
        <taxon>Acari</taxon>
        <taxon>Parasitiformes</taxon>
        <taxon>Ixodida</taxon>
        <taxon>Ixodoidea</taxon>
        <taxon>Ixodidae</taxon>
        <taxon>Ixodinae</taxon>
        <taxon>Ixodes</taxon>
    </lineage>
</organism>
<protein>
    <submittedName>
        <fullName evidence="1">Uncharacterized protein</fullName>
    </submittedName>
</protein>
<sequence>MPRVTKPLLHPNRFEKMSVSHAIRLYSNEVVRGLYLYNQKVERRFGTTTPTKCQEDEGPTQCYDIPLQQGGL</sequence>
<proteinExistence type="predicted"/>
<comment type="caution">
    <text evidence="1">The sequence shown here is derived from an EMBL/GenBank/DDBJ whole genome shotgun (WGS) entry which is preliminary data.</text>
</comment>
<gene>
    <name evidence="1" type="ORF">HPB47_017262</name>
</gene>